<name>A0ABP1BC97_9BRYO</name>
<keyword evidence="3" id="KW-1185">Reference proteome</keyword>
<dbReference type="InterPro" id="IPR005162">
    <property type="entry name" value="Retrotrans_gag_dom"/>
</dbReference>
<accession>A0ABP1BC97</accession>
<feature type="domain" description="Retrotransposon gag" evidence="1">
    <location>
        <begin position="40"/>
        <end position="113"/>
    </location>
</feature>
<dbReference type="PANTHER" id="PTHR33223:SF6">
    <property type="entry name" value="CCHC-TYPE DOMAIN-CONTAINING PROTEIN"/>
    <property type="match status" value="1"/>
</dbReference>
<dbReference type="Proteomes" id="UP001497522">
    <property type="component" value="Chromosome 3"/>
</dbReference>
<evidence type="ECO:0000313" key="3">
    <source>
        <dbReference type="Proteomes" id="UP001497522"/>
    </source>
</evidence>
<gene>
    <name evidence="2" type="ORF">CSSPJE1EN2_LOCUS15461</name>
</gene>
<protein>
    <recommendedName>
        <fullName evidence="1">Retrotransposon gag domain-containing protein</fullName>
    </recommendedName>
</protein>
<sequence length="237" mass="27118">MVIPVFRGSKGEDPEVFLREYKRACIGTGLRTAAEWLNFLPQFLEGTASFWFERQTEELKGSWNDITKALVKEFSVKNVYQNLMLELSQLKQGALESVREYKDRTMTLQNKLQGCLRAQGHEGTDPLFAGINAVVLEHFTIGLLSELRQQVRYEQATTFDEAAGVAEKKEASMEEVPRPTVQTMVKTVQFSTEPKVRKHPEVSSRMESAMEQMINQMNQLSLHLLQPRTNKSRNESM</sequence>
<dbReference type="PANTHER" id="PTHR33223">
    <property type="entry name" value="CCHC-TYPE DOMAIN-CONTAINING PROTEIN"/>
    <property type="match status" value="1"/>
</dbReference>
<dbReference type="EMBL" id="OZ023704">
    <property type="protein sequence ID" value="CAK9872891.1"/>
    <property type="molecule type" value="Genomic_DNA"/>
</dbReference>
<reference evidence="2" key="1">
    <citation type="submission" date="2024-03" db="EMBL/GenBank/DDBJ databases">
        <authorList>
            <consortium name="ELIXIR-Norway"/>
            <consortium name="Elixir Norway"/>
        </authorList>
    </citation>
    <scope>NUCLEOTIDE SEQUENCE</scope>
</reference>
<proteinExistence type="predicted"/>
<evidence type="ECO:0000259" key="1">
    <source>
        <dbReference type="Pfam" id="PF03732"/>
    </source>
</evidence>
<evidence type="ECO:0000313" key="2">
    <source>
        <dbReference type="EMBL" id="CAK9872891.1"/>
    </source>
</evidence>
<organism evidence="2 3">
    <name type="scientific">Sphagnum jensenii</name>
    <dbReference type="NCBI Taxonomy" id="128206"/>
    <lineage>
        <taxon>Eukaryota</taxon>
        <taxon>Viridiplantae</taxon>
        <taxon>Streptophyta</taxon>
        <taxon>Embryophyta</taxon>
        <taxon>Bryophyta</taxon>
        <taxon>Sphagnophytina</taxon>
        <taxon>Sphagnopsida</taxon>
        <taxon>Sphagnales</taxon>
        <taxon>Sphagnaceae</taxon>
        <taxon>Sphagnum</taxon>
    </lineage>
</organism>
<dbReference type="Pfam" id="PF03732">
    <property type="entry name" value="Retrotrans_gag"/>
    <property type="match status" value="1"/>
</dbReference>